<comment type="caution">
    <text evidence="3">The sequence shown here is derived from an EMBL/GenBank/DDBJ whole genome shotgun (WGS) entry which is preliminary data.</text>
</comment>
<dbReference type="SMART" id="SM00347">
    <property type="entry name" value="HTH_MARR"/>
    <property type="match status" value="2"/>
</dbReference>
<evidence type="ECO:0000259" key="2">
    <source>
        <dbReference type="PROSITE" id="PS50995"/>
    </source>
</evidence>
<dbReference type="EMBL" id="JAATEJ010000038">
    <property type="protein sequence ID" value="NJP48003.1"/>
    <property type="molecule type" value="Genomic_DNA"/>
</dbReference>
<dbReference type="PROSITE" id="PS50995">
    <property type="entry name" value="HTH_MARR_2"/>
    <property type="match status" value="2"/>
</dbReference>
<keyword evidence="4" id="KW-1185">Reference proteome</keyword>
<dbReference type="InterPro" id="IPR039422">
    <property type="entry name" value="MarR/SlyA-like"/>
</dbReference>
<dbReference type="InterPro" id="IPR036388">
    <property type="entry name" value="WH-like_DNA-bd_sf"/>
</dbReference>
<dbReference type="Proteomes" id="UP000734511">
    <property type="component" value="Unassembled WGS sequence"/>
</dbReference>
<evidence type="ECO:0000313" key="3">
    <source>
        <dbReference type="EMBL" id="NJP48003.1"/>
    </source>
</evidence>
<reference evidence="3 4" key="1">
    <citation type="submission" date="2020-03" db="EMBL/GenBank/DDBJ databases">
        <title>WGS of actinomycetes isolated from Thailand.</title>
        <authorList>
            <person name="Thawai C."/>
        </authorList>
    </citation>
    <scope>NUCLEOTIDE SEQUENCE [LARGE SCALE GENOMIC DNA]</scope>
    <source>
        <strain evidence="3 4">PRB2-1</strain>
    </source>
</reference>
<dbReference type="RefSeq" id="WP_167986837.1">
    <property type="nucleotide sequence ID" value="NZ_JAATEJ010000038.1"/>
</dbReference>
<dbReference type="Gene3D" id="1.10.10.10">
    <property type="entry name" value="Winged helix-like DNA-binding domain superfamily/Winged helix DNA-binding domain"/>
    <property type="match status" value="2"/>
</dbReference>
<dbReference type="SUPFAM" id="SSF46785">
    <property type="entry name" value="Winged helix' DNA-binding domain"/>
    <property type="match status" value="2"/>
</dbReference>
<evidence type="ECO:0000256" key="1">
    <source>
        <dbReference type="SAM" id="MobiDB-lite"/>
    </source>
</evidence>
<sequence>MKGHALSSQAAGAGMPPGLAGYAAYLLRRAYVLANRCAPDFDEAAEGAGSARDFQVLDALGEPGAAYSQQDLGDRLGINRTTMVKLIDRFEAAGQVVRTRNPDDRRSYLLALTEEGRAALKAMDPAISAADDKLTAGLSPAERERLGVLLAALLGRTAPPGAASGASGPAAAPAPDLAAPAPDAAVPGPYRRTGALITQAHHLVRHRIEAALADSGLQARHFGALTVLAEGACSQQQLARRLAISEQAVLQVVDDLEHAGHVARDRDPADRRRYALRITDRGHAALRSARAVVEATEAELGTTLGEQGRAELAGLLGTLLATAP</sequence>
<dbReference type="InterPro" id="IPR036390">
    <property type="entry name" value="WH_DNA-bd_sf"/>
</dbReference>
<feature type="domain" description="HTH marR-type" evidence="2">
    <location>
        <begin position="190"/>
        <end position="321"/>
    </location>
</feature>
<protein>
    <submittedName>
        <fullName evidence="3">MarR family transcriptional regulator</fullName>
    </submittedName>
</protein>
<dbReference type="PRINTS" id="PR00598">
    <property type="entry name" value="HTHMARR"/>
</dbReference>
<dbReference type="Pfam" id="PF12802">
    <property type="entry name" value="MarR_2"/>
    <property type="match status" value="2"/>
</dbReference>
<feature type="region of interest" description="Disordered" evidence="1">
    <location>
        <begin position="161"/>
        <end position="185"/>
    </location>
</feature>
<organism evidence="3 4">
    <name type="scientific">Actinacidiphila epipremni</name>
    <dbReference type="NCBI Taxonomy" id="2053013"/>
    <lineage>
        <taxon>Bacteria</taxon>
        <taxon>Bacillati</taxon>
        <taxon>Actinomycetota</taxon>
        <taxon>Actinomycetes</taxon>
        <taxon>Kitasatosporales</taxon>
        <taxon>Streptomycetaceae</taxon>
        <taxon>Actinacidiphila</taxon>
    </lineage>
</organism>
<dbReference type="PANTHER" id="PTHR33164">
    <property type="entry name" value="TRANSCRIPTIONAL REGULATOR, MARR FAMILY"/>
    <property type="match status" value="1"/>
</dbReference>
<dbReference type="InterPro" id="IPR000835">
    <property type="entry name" value="HTH_MarR-typ"/>
</dbReference>
<proteinExistence type="predicted"/>
<evidence type="ECO:0000313" key="4">
    <source>
        <dbReference type="Proteomes" id="UP000734511"/>
    </source>
</evidence>
<name>A0ABX0ZVE2_9ACTN</name>
<dbReference type="PANTHER" id="PTHR33164:SF43">
    <property type="entry name" value="HTH-TYPE TRANSCRIPTIONAL REPRESSOR YETL"/>
    <property type="match status" value="1"/>
</dbReference>
<accession>A0ABX0ZVE2</accession>
<gene>
    <name evidence="3" type="ORF">HCN08_32040</name>
</gene>
<feature type="domain" description="HTH marR-type" evidence="2">
    <location>
        <begin position="23"/>
        <end position="155"/>
    </location>
</feature>